<feature type="transmembrane region" description="Helical" evidence="7">
    <location>
        <begin position="734"/>
        <end position="757"/>
    </location>
</feature>
<feature type="transmembrane region" description="Helical" evidence="7">
    <location>
        <begin position="68"/>
        <end position="87"/>
    </location>
</feature>
<dbReference type="EMBL" id="CALNXK010000167">
    <property type="protein sequence ID" value="CAH3171817.1"/>
    <property type="molecule type" value="Genomic_DNA"/>
</dbReference>
<feature type="transmembrane region" description="Helical" evidence="7">
    <location>
        <begin position="799"/>
        <end position="818"/>
    </location>
</feature>
<feature type="transmembrane region" description="Helical" evidence="7">
    <location>
        <begin position="391"/>
        <end position="409"/>
    </location>
</feature>
<evidence type="ECO:0000313" key="10">
    <source>
        <dbReference type="Proteomes" id="UP001159405"/>
    </source>
</evidence>
<name>A0ABN8R1Q5_9CNID</name>
<feature type="transmembrane region" description="Helical" evidence="7">
    <location>
        <begin position="830"/>
        <end position="851"/>
    </location>
</feature>
<reference evidence="9 10" key="1">
    <citation type="submission" date="2022-05" db="EMBL/GenBank/DDBJ databases">
        <authorList>
            <consortium name="Genoscope - CEA"/>
            <person name="William W."/>
        </authorList>
    </citation>
    <scope>NUCLEOTIDE SEQUENCE [LARGE SCALE GENOMIC DNA]</scope>
</reference>
<evidence type="ECO:0000256" key="4">
    <source>
        <dbReference type="ARBA" id="ARBA00022989"/>
    </source>
</evidence>
<feature type="transmembrane region" description="Helical" evidence="7">
    <location>
        <begin position="29"/>
        <end position="56"/>
    </location>
</feature>
<feature type="transmembrane region" description="Helical" evidence="7">
    <location>
        <begin position="265"/>
        <end position="286"/>
    </location>
</feature>
<evidence type="ECO:0000256" key="1">
    <source>
        <dbReference type="ARBA" id="ARBA00004651"/>
    </source>
</evidence>
<keyword evidence="2" id="KW-1003">Cell membrane</keyword>
<gene>
    <name evidence="9" type="ORF">PLOB_00012163</name>
</gene>
<feature type="transmembrane region" description="Helical" evidence="7">
    <location>
        <begin position="430"/>
        <end position="451"/>
    </location>
</feature>
<evidence type="ECO:0000256" key="7">
    <source>
        <dbReference type="SAM" id="Phobius"/>
    </source>
</evidence>
<comment type="similarity">
    <text evidence="6">Belongs to the G-protein coupled receptor 1 family.</text>
</comment>
<feature type="transmembrane region" description="Helical" evidence="7">
    <location>
        <begin position="662"/>
        <end position="687"/>
    </location>
</feature>
<feature type="transmembrane region" description="Helical" evidence="7">
    <location>
        <begin position="146"/>
        <end position="167"/>
    </location>
</feature>
<dbReference type="SUPFAM" id="SSF81321">
    <property type="entry name" value="Family A G protein-coupled receptor-like"/>
    <property type="match status" value="3"/>
</dbReference>
<keyword evidence="6" id="KW-0675">Receptor</keyword>
<evidence type="ECO:0000313" key="9">
    <source>
        <dbReference type="EMBL" id="CAH3171817.1"/>
    </source>
</evidence>
<feature type="transmembrane region" description="Helical" evidence="7">
    <location>
        <begin position="590"/>
        <end position="618"/>
    </location>
</feature>
<sequence>MLNYSFIYKNESKPDNIGNMNNSSNFETIVVINCILNAPLMLTSITGNALVLATILRTPSLRSVPSTIFLCSLAITDFLVGLVVQPVYIANELQYSAGGPLYKVEDFISVSLCGVSLSTMTAISVDRFLALHYHVTYPNLMTTKRAMNASASLWFVSILFSCLRVWIGGFFSLITGVFIAVSFVISCASYIKIYIIVRHHQIQIHTQQQAVMNSFNITDGNNLIISKKRALKTFIYFICMIFCYLPYLFYSLLSNTSVIAFDRNWSNLVINVVFLNSSVNPFLYCWCNHEIRTSVVKIIRKMIMGNISNFETIVVINCILNVPLMLTSITGNALVLVAILRTPSLRSVPSTIFLCSLASTDFLVGLVGQPFYIASELYHSTDVPLSKVETLISVSLCGVSLATMTAISVDRFLALHYHVTYANLMTTKRAMTTSASLWFVSILLSCLRVWIRGVFFLITGVFIAVSFVISCASYIKIYFIVRHHQIQIHAQQQAVNSFNIPDSNDMILSKKSAVKTFIYYICMIVCYLPYLSYILLSTTSVKAFGRNWSFVYTVVFLNSSVNPFLYCWCNREIRSSVVKIVRKMISSLETVVVINCILNAPLMLTSITGNALVLAAILRTPSLRSVPSTIFLCSLASTDFLVGLVVQPVYIAIELRHLTGEFIFKAIVSMSTCLCGVSLATITAISVDRLLALHYHMTYPNLMTTKRALYASASLWFVSILLPCLTVWKWRVFNLFVGVYITICFVLSSASYIKIYFIVRHHQIQIHAHQQAVDSFNISVNIPDSNNVIISKKRALKTFIYFICMIFCYLPYLSYSLLHATSVLRLEENWSFAETVVFLNSSVNPFLYCWCNREIRTSAVKLVRKMICKQTEVASELEV</sequence>
<proteinExistence type="inferred from homology"/>
<feature type="domain" description="G-protein coupled receptors family 1 profile" evidence="8">
    <location>
        <begin position="331"/>
        <end position="566"/>
    </location>
</feature>
<feature type="transmembrane region" description="Helical" evidence="7">
    <location>
        <begin position="517"/>
        <end position="536"/>
    </location>
</feature>
<keyword evidence="10" id="KW-1185">Reference proteome</keyword>
<feature type="transmembrane region" description="Helical" evidence="7">
    <location>
        <begin position="548"/>
        <end position="569"/>
    </location>
</feature>
<dbReference type="Proteomes" id="UP001159405">
    <property type="component" value="Unassembled WGS sequence"/>
</dbReference>
<feature type="transmembrane region" description="Helical" evidence="7">
    <location>
        <begin position="173"/>
        <end position="197"/>
    </location>
</feature>
<dbReference type="PANTHER" id="PTHR22750">
    <property type="entry name" value="G-PROTEIN COUPLED RECEPTOR"/>
    <property type="match status" value="1"/>
</dbReference>
<feature type="domain" description="G-protein coupled receptors family 1 profile" evidence="8">
    <location>
        <begin position="609"/>
        <end position="848"/>
    </location>
</feature>
<evidence type="ECO:0000256" key="3">
    <source>
        <dbReference type="ARBA" id="ARBA00022692"/>
    </source>
</evidence>
<dbReference type="CDD" id="cd00637">
    <property type="entry name" value="7tm_classA_rhodopsin-like"/>
    <property type="match status" value="2"/>
</dbReference>
<evidence type="ECO:0000256" key="5">
    <source>
        <dbReference type="ARBA" id="ARBA00023136"/>
    </source>
</evidence>
<evidence type="ECO:0000259" key="8">
    <source>
        <dbReference type="PROSITE" id="PS50262"/>
    </source>
</evidence>
<evidence type="ECO:0000256" key="6">
    <source>
        <dbReference type="RuleBase" id="RU000688"/>
    </source>
</evidence>
<accession>A0ABN8R1Q5</accession>
<feature type="transmembrane region" description="Helical" evidence="7">
    <location>
        <begin position="708"/>
        <end position="728"/>
    </location>
</feature>
<feature type="domain" description="G-protein coupled receptors family 1 profile" evidence="8">
    <location>
        <begin position="47"/>
        <end position="284"/>
    </location>
</feature>
<comment type="subcellular location">
    <subcellularLocation>
        <location evidence="1">Cell membrane</location>
        <topology evidence="1">Multi-pass membrane protein</topology>
    </subcellularLocation>
</comment>
<protein>
    <recommendedName>
        <fullName evidence="8">G-protein coupled receptors family 1 profile domain-containing protein</fullName>
    </recommendedName>
</protein>
<dbReference type="PROSITE" id="PS50262">
    <property type="entry name" value="G_PROTEIN_RECEP_F1_2"/>
    <property type="match status" value="3"/>
</dbReference>
<comment type="caution">
    <text evidence="9">The sequence shown here is derived from an EMBL/GenBank/DDBJ whole genome shotgun (WGS) entry which is preliminary data.</text>
</comment>
<dbReference type="Pfam" id="PF00001">
    <property type="entry name" value="7tm_1"/>
    <property type="match status" value="3"/>
</dbReference>
<keyword evidence="6" id="KW-0807">Transducer</keyword>
<dbReference type="PRINTS" id="PR00237">
    <property type="entry name" value="GPCRRHODOPSN"/>
</dbReference>
<feature type="transmembrane region" description="Helical" evidence="7">
    <location>
        <begin position="234"/>
        <end position="253"/>
    </location>
</feature>
<keyword evidence="4 7" id="KW-1133">Transmembrane helix</keyword>
<keyword evidence="3 6" id="KW-0812">Transmembrane</keyword>
<dbReference type="Gene3D" id="1.20.1070.10">
    <property type="entry name" value="Rhodopsin 7-helix transmembrane proteins"/>
    <property type="match status" value="3"/>
</dbReference>
<feature type="transmembrane region" description="Helical" evidence="7">
    <location>
        <begin position="457"/>
        <end position="481"/>
    </location>
</feature>
<dbReference type="InterPro" id="IPR017452">
    <property type="entry name" value="GPCR_Rhodpsn_7TM"/>
</dbReference>
<evidence type="ECO:0000256" key="2">
    <source>
        <dbReference type="ARBA" id="ARBA00022475"/>
    </source>
</evidence>
<dbReference type="InterPro" id="IPR000276">
    <property type="entry name" value="GPCR_Rhodpsn"/>
</dbReference>
<organism evidence="9 10">
    <name type="scientific">Porites lobata</name>
    <dbReference type="NCBI Taxonomy" id="104759"/>
    <lineage>
        <taxon>Eukaryota</taxon>
        <taxon>Metazoa</taxon>
        <taxon>Cnidaria</taxon>
        <taxon>Anthozoa</taxon>
        <taxon>Hexacorallia</taxon>
        <taxon>Scleractinia</taxon>
        <taxon>Fungiina</taxon>
        <taxon>Poritidae</taxon>
        <taxon>Porites</taxon>
    </lineage>
</organism>
<keyword evidence="5 7" id="KW-0472">Membrane</keyword>
<keyword evidence="6" id="KW-0297">G-protein coupled receptor</keyword>
<dbReference type="PROSITE" id="PS00237">
    <property type="entry name" value="G_PROTEIN_RECEP_F1_1"/>
    <property type="match status" value="2"/>
</dbReference>